<dbReference type="EMBL" id="GEDG01040380">
    <property type="protein sequence ID" value="JAP06742.1"/>
    <property type="molecule type" value="Transcribed_RNA"/>
</dbReference>
<feature type="non-terminal residue" evidence="1">
    <location>
        <position position="1"/>
    </location>
</feature>
<proteinExistence type="predicted"/>
<organism evidence="1">
    <name type="scientific">Solanum chacoense</name>
    <name type="common">Chaco potato</name>
    <dbReference type="NCBI Taxonomy" id="4108"/>
    <lineage>
        <taxon>Eukaryota</taxon>
        <taxon>Viridiplantae</taxon>
        <taxon>Streptophyta</taxon>
        <taxon>Embryophyta</taxon>
        <taxon>Tracheophyta</taxon>
        <taxon>Spermatophyta</taxon>
        <taxon>Magnoliopsida</taxon>
        <taxon>eudicotyledons</taxon>
        <taxon>Gunneridae</taxon>
        <taxon>Pentapetalae</taxon>
        <taxon>asterids</taxon>
        <taxon>lamiids</taxon>
        <taxon>Solanales</taxon>
        <taxon>Solanaceae</taxon>
        <taxon>Solanoideae</taxon>
        <taxon>Solaneae</taxon>
        <taxon>Solanum</taxon>
    </lineage>
</organism>
<dbReference type="AlphaFoldDB" id="A0A0V0GHF3"/>
<protein>
    <submittedName>
        <fullName evidence="1">Putative ovule protein</fullName>
    </submittedName>
</protein>
<sequence>LRSRFPVDFISGDRGRRTLHKSGPVGQAYGDRRRSASTRRSHYFGSFYAIMNSTELYQFQRNLSFWS</sequence>
<reference evidence="1" key="1">
    <citation type="submission" date="2015-12" db="EMBL/GenBank/DDBJ databases">
        <title>Gene expression during late stages of embryo sac development: a critical building block for successful pollen-pistil interactions.</title>
        <authorList>
            <person name="Liu Y."/>
            <person name="Joly V."/>
            <person name="Sabar M."/>
            <person name="Matton D.P."/>
        </authorList>
    </citation>
    <scope>NUCLEOTIDE SEQUENCE</scope>
</reference>
<evidence type="ECO:0000313" key="1">
    <source>
        <dbReference type="EMBL" id="JAP06742.1"/>
    </source>
</evidence>
<accession>A0A0V0GHF3</accession>
<name>A0A0V0GHF3_SOLCH</name>